<evidence type="ECO:0000313" key="2">
    <source>
        <dbReference type="Proteomes" id="UP000327085"/>
    </source>
</evidence>
<evidence type="ECO:0000313" key="1">
    <source>
        <dbReference type="EMBL" id="VVA39968.1"/>
    </source>
</evidence>
<protein>
    <submittedName>
        <fullName evidence="1">Uncharacterized protein</fullName>
    </submittedName>
</protein>
<organism evidence="1 2">
    <name type="scientific">Prunus dulcis</name>
    <name type="common">Almond</name>
    <name type="synonym">Amygdalus dulcis</name>
    <dbReference type="NCBI Taxonomy" id="3755"/>
    <lineage>
        <taxon>Eukaryota</taxon>
        <taxon>Viridiplantae</taxon>
        <taxon>Streptophyta</taxon>
        <taxon>Embryophyta</taxon>
        <taxon>Tracheophyta</taxon>
        <taxon>Spermatophyta</taxon>
        <taxon>Magnoliopsida</taxon>
        <taxon>eudicotyledons</taxon>
        <taxon>Gunneridae</taxon>
        <taxon>Pentapetalae</taxon>
        <taxon>rosids</taxon>
        <taxon>fabids</taxon>
        <taxon>Rosales</taxon>
        <taxon>Rosaceae</taxon>
        <taxon>Amygdaloideae</taxon>
        <taxon>Amygdaleae</taxon>
        <taxon>Prunus</taxon>
    </lineage>
</organism>
<dbReference type="AlphaFoldDB" id="A0A5E4GK97"/>
<sequence>MTLGEHEQIFTEQEGLHNLELVTGYSDMSVNIEGTFGMNPQEMEEDGLLVELVHVIPCHDDSPTNSEISMFAGEGAGKEKVKGISNDGVTNDGAQYTTAPKSALVGCPTREVILRELVQSLKEACQRKRD</sequence>
<dbReference type="Proteomes" id="UP000327085">
    <property type="component" value="Chromosome 3"/>
</dbReference>
<accession>A0A5E4GK97</accession>
<name>A0A5E4GK97_PRUDU</name>
<dbReference type="InParanoid" id="A0A5E4GK97"/>
<proteinExistence type="predicted"/>
<dbReference type="Gramene" id="VVA39968">
    <property type="protein sequence ID" value="VVA39968"/>
    <property type="gene ID" value="Prudul26B008021"/>
</dbReference>
<dbReference type="EMBL" id="CABIKO010000884">
    <property type="protein sequence ID" value="VVA39968.1"/>
    <property type="molecule type" value="Genomic_DNA"/>
</dbReference>
<gene>
    <name evidence="1" type="ORF">ALMOND_2B008021</name>
</gene>
<reference evidence="2" key="1">
    <citation type="journal article" date="2020" name="Plant J.">
        <title>Transposons played a major role in the diversification between the closely related almond and peach genomes: results from the almond genome sequence.</title>
        <authorList>
            <person name="Alioto T."/>
            <person name="Alexiou K.G."/>
            <person name="Bardil A."/>
            <person name="Barteri F."/>
            <person name="Castanera R."/>
            <person name="Cruz F."/>
            <person name="Dhingra A."/>
            <person name="Duval H."/>
            <person name="Fernandez I Marti A."/>
            <person name="Frias L."/>
            <person name="Galan B."/>
            <person name="Garcia J.L."/>
            <person name="Howad W."/>
            <person name="Gomez-Garrido J."/>
            <person name="Gut M."/>
            <person name="Julca I."/>
            <person name="Morata J."/>
            <person name="Puigdomenech P."/>
            <person name="Ribeca P."/>
            <person name="Rubio Cabetas M.J."/>
            <person name="Vlasova A."/>
            <person name="Wirthensohn M."/>
            <person name="Garcia-Mas J."/>
            <person name="Gabaldon T."/>
            <person name="Casacuberta J.M."/>
            <person name="Arus P."/>
        </authorList>
    </citation>
    <scope>NUCLEOTIDE SEQUENCE [LARGE SCALE GENOMIC DNA]</scope>
    <source>
        <strain evidence="2">cv. Texas</strain>
    </source>
</reference>